<evidence type="ECO:0000313" key="5">
    <source>
        <dbReference type="Proteomes" id="UP000248790"/>
    </source>
</evidence>
<feature type="domain" description="Protein FecR C-terminal" evidence="3">
    <location>
        <begin position="342"/>
        <end position="409"/>
    </location>
</feature>
<sequence>MVFLTYKVAKFSNEIALDRDIIANKKIYPALGMPSKNRPISSRQLTSARYSHSMQAYHTYKAEDFLNDDSFIAWVYTRDPAAVAFWSGWMAEAHPNRSEAILAKDILEALSPSDAGLTDATLEYEAGQILRRVRQVPKRKFFPAFGLTGYRIAASVALLLVVGCLGWLITHQALSLRSSLSAAHAHEGMVEQTNRTSKPVLVRLPDGSTVRLQPNSRIQHVASFGQGVRVVMLTGEAFFNVVPNPKVPFLVYARDVVTRVVGTSFTVKAFDPQVTVAVRTGRVTVYSRKELEQQRNAEKPVVSGVVLTPNQQVVFNAKEEVFRKELVEEPVRVSPQAATVSFEFEDVPIAEVFRRIEEAYAIDIVYNESLLQKCTLTASLTGLTLYEQLRMVSKSLGGSYEVTDGKILILATGCGE</sequence>
<dbReference type="Pfam" id="PF16344">
    <property type="entry name" value="FecR_C"/>
    <property type="match status" value="1"/>
</dbReference>
<dbReference type="InterPro" id="IPR006860">
    <property type="entry name" value="FecR"/>
</dbReference>
<evidence type="ECO:0000259" key="3">
    <source>
        <dbReference type="Pfam" id="PF16344"/>
    </source>
</evidence>
<dbReference type="InterPro" id="IPR012373">
    <property type="entry name" value="Ferrdict_sens_TM"/>
</dbReference>
<gene>
    <name evidence="4" type="ORF">LX87_00803</name>
</gene>
<comment type="caution">
    <text evidence="4">The sequence shown here is derived from an EMBL/GenBank/DDBJ whole genome shotgun (WGS) entry which is preliminary data.</text>
</comment>
<feature type="transmembrane region" description="Helical" evidence="1">
    <location>
        <begin position="141"/>
        <end position="169"/>
    </location>
</feature>
<evidence type="ECO:0000259" key="2">
    <source>
        <dbReference type="Pfam" id="PF04773"/>
    </source>
</evidence>
<dbReference type="Gene3D" id="3.55.50.30">
    <property type="match status" value="1"/>
</dbReference>
<dbReference type="Proteomes" id="UP000248790">
    <property type="component" value="Unassembled WGS sequence"/>
</dbReference>
<dbReference type="PANTHER" id="PTHR30273">
    <property type="entry name" value="PERIPLASMIC SIGNAL SENSOR AND SIGMA FACTOR ACTIVATOR FECR-RELATED"/>
    <property type="match status" value="1"/>
</dbReference>
<dbReference type="PANTHER" id="PTHR30273:SF2">
    <property type="entry name" value="PROTEIN FECR"/>
    <property type="match status" value="1"/>
</dbReference>
<dbReference type="GO" id="GO:0016989">
    <property type="term" value="F:sigma factor antagonist activity"/>
    <property type="evidence" value="ECO:0007669"/>
    <property type="project" value="TreeGrafter"/>
</dbReference>
<name>A0A327XA00_LARAB</name>
<accession>A0A327XA00</accession>
<reference evidence="4 5" key="1">
    <citation type="submission" date="2018-06" db="EMBL/GenBank/DDBJ databases">
        <title>Genomic Encyclopedia of Archaeal and Bacterial Type Strains, Phase II (KMG-II): from individual species to whole genera.</title>
        <authorList>
            <person name="Goeker M."/>
        </authorList>
    </citation>
    <scope>NUCLEOTIDE SEQUENCE [LARGE SCALE GENOMIC DNA]</scope>
    <source>
        <strain evidence="4 5">DSM 21851</strain>
    </source>
</reference>
<dbReference type="EMBL" id="QLMC01000001">
    <property type="protein sequence ID" value="RAK02683.1"/>
    <property type="molecule type" value="Genomic_DNA"/>
</dbReference>
<keyword evidence="1" id="KW-1133">Transmembrane helix</keyword>
<feature type="domain" description="FecR protein" evidence="2">
    <location>
        <begin position="200"/>
        <end position="283"/>
    </location>
</feature>
<dbReference type="InterPro" id="IPR032508">
    <property type="entry name" value="FecR_C"/>
</dbReference>
<evidence type="ECO:0000313" key="4">
    <source>
        <dbReference type="EMBL" id="RAK02683.1"/>
    </source>
</evidence>
<dbReference type="AlphaFoldDB" id="A0A327XA00"/>
<proteinExistence type="predicted"/>
<protein>
    <submittedName>
        <fullName evidence="4">FecR family protein</fullName>
    </submittedName>
</protein>
<evidence type="ECO:0000256" key="1">
    <source>
        <dbReference type="SAM" id="Phobius"/>
    </source>
</evidence>
<keyword evidence="1" id="KW-0812">Transmembrane</keyword>
<dbReference type="Gene3D" id="2.60.120.1440">
    <property type="match status" value="1"/>
</dbReference>
<dbReference type="Pfam" id="PF04773">
    <property type="entry name" value="FecR"/>
    <property type="match status" value="1"/>
</dbReference>
<keyword evidence="5" id="KW-1185">Reference proteome</keyword>
<keyword evidence="1" id="KW-0472">Membrane</keyword>
<organism evidence="4 5">
    <name type="scientific">Larkinella arboricola</name>
    <dbReference type="NCBI Taxonomy" id="643671"/>
    <lineage>
        <taxon>Bacteria</taxon>
        <taxon>Pseudomonadati</taxon>
        <taxon>Bacteroidota</taxon>
        <taxon>Cytophagia</taxon>
        <taxon>Cytophagales</taxon>
        <taxon>Spirosomataceae</taxon>
        <taxon>Larkinella</taxon>
    </lineage>
</organism>